<dbReference type="GO" id="GO:0016020">
    <property type="term" value="C:membrane"/>
    <property type="evidence" value="ECO:0007669"/>
    <property type="project" value="GOC"/>
</dbReference>
<dbReference type="RefSeq" id="WP_089955713.1">
    <property type="nucleotide sequence ID" value="NZ_FNAV01000002.1"/>
</dbReference>
<keyword evidence="2" id="KW-1185">Reference proteome</keyword>
<organism evidence="1 2">
    <name type="scientific">Salipiger thiooxidans</name>
    <dbReference type="NCBI Taxonomy" id="282683"/>
    <lineage>
        <taxon>Bacteria</taxon>
        <taxon>Pseudomonadati</taxon>
        <taxon>Pseudomonadota</taxon>
        <taxon>Alphaproteobacteria</taxon>
        <taxon>Rhodobacterales</taxon>
        <taxon>Roseobacteraceae</taxon>
        <taxon>Salipiger</taxon>
    </lineage>
</organism>
<dbReference type="Gene3D" id="3.90.550.20">
    <property type="match status" value="1"/>
</dbReference>
<dbReference type="EMBL" id="FNAV01000002">
    <property type="protein sequence ID" value="SDE30606.1"/>
    <property type="molecule type" value="Genomic_DNA"/>
</dbReference>
<dbReference type="PANTHER" id="PTHR32385">
    <property type="entry name" value="MANNOSYL PHOSPHORYLINOSITOL CERAMIDE SYNTHASE"/>
    <property type="match status" value="1"/>
</dbReference>
<dbReference type="InterPro" id="IPR029044">
    <property type="entry name" value="Nucleotide-diphossugar_trans"/>
</dbReference>
<dbReference type="AlphaFoldDB" id="A0A1G7BW49"/>
<dbReference type="OrthoDB" id="146908at2"/>
<sequence>MPRRIVQYWNRTEVPDSIRAIMESWRAVPGWHDTLFDRGSALRWLRDTDCTEHVRAFKLASHVAEESDFLLMADGGIYADADDLLTGPQEALLQHGAGLVVFPEPTLGSIENNLLCAPRGHPVIARAVDLSLRAMLGRDNAKTGPGMLTRATALHLIEDPGAALVDTHLLPRAFLHRQVHPHMALPCKSTSHYWNAQTGEVSHAVHTALTKVVGDREAPPRRDALSAWGDRLGWRAVVRGRSDGFGSALPGEARQKGVLARNFTPMPLSG</sequence>
<evidence type="ECO:0008006" key="3">
    <source>
        <dbReference type="Google" id="ProtNLM"/>
    </source>
</evidence>
<name>A0A1G7BW49_9RHOB</name>
<gene>
    <name evidence="1" type="ORF">SAMN04488105_102389</name>
</gene>
<dbReference type="PANTHER" id="PTHR32385:SF15">
    <property type="entry name" value="INOSITOL PHOSPHOCERAMIDE MANNOSYLTRANSFERASE 1"/>
    <property type="match status" value="1"/>
</dbReference>
<dbReference type="GO" id="GO:0051999">
    <property type="term" value="P:mannosyl-inositol phosphorylceramide biosynthetic process"/>
    <property type="evidence" value="ECO:0007669"/>
    <property type="project" value="TreeGrafter"/>
</dbReference>
<dbReference type="InterPro" id="IPR051706">
    <property type="entry name" value="Glycosyltransferase_domain"/>
</dbReference>
<evidence type="ECO:0000313" key="1">
    <source>
        <dbReference type="EMBL" id="SDE30606.1"/>
    </source>
</evidence>
<evidence type="ECO:0000313" key="2">
    <source>
        <dbReference type="Proteomes" id="UP000198994"/>
    </source>
</evidence>
<dbReference type="SUPFAM" id="SSF53448">
    <property type="entry name" value="Nucleotide-diphospho-sugar transferases"/>
    <property type="match status" value="1"/>
</dbReference>
<proteinExistence type="predicted"/>
<reference evidence="2" key="1">
    <citation type="submission" date="2016-10" db="EMBL/GenBank/DDBJ databases">
        <authorList>
            <person name="Varghese N."/>
            <person name="Submissions S."/>
        </authorList>
    </citation>
    <scope>NUCLEOTIDE SEQUENCE [LARGE SCALE GENOMIC DNA]</scope>
    <source>
        <strain evidence="2">DSM 10146</strain>
    </source>
</reference>
<dbReference type="Proteomes" id="UP000198994">
    <property type="component" value="Unassembled WGS sequence"/>
</dbReference>
<accession>A0A1G7BW49</accession>
<protein>
    <recommendedName>
        <fullName evidence="3">Glycosyltransferase sugar-binding region containing DXD motif-containing protein</fullName>
    </recommendedName>
</protein>
<dbReference type="STRING" id="282683.SAMN04488105_102389"/>
<dbReference type="GO" id="GO:0000030">
    <property type="term" value="F:mannosyltransferase activity"/>
    <property type="evidence" value="ECO:0007669"/>
    <property type="project" value="TreeGrafter"/>
</dbReference>